<evidence type="ECO:0000256" key="1">
    <source>
        <dbReference type="SAM" id="Phobius"/>
    </source>
</evidence>
<feature type="transmembrane region" description="Helical" evidence="1">
    <location>
        <begin position="12"/>
        <end position="29"/>
    </location>
</feature>
<gene>
    <name evidence="2" type="ORF">LCGC14_1364460</name>
</gene>
<accession>A0A0F9KT90</accession>
<dbReference type="EMBL" id="LAZR01008562">
    <property type="protein sequence ID" value="KKM77986.1"/>
    <property type="molecule type" value="Genomic_DNA"/>
</dbReference>
<name>A0A0F9KT90_9ZZZZ</name>
<organism evidence="2">
    <name type="scientific">marine sediment metagenome</name>
    <dbReference type="NCBI Taxonomy" id="412755"/>
    <lineage>
        <taxon>unclassified sequences</taxon>
        <taxon>metagenomes</taxon>
        <taxon>ecological metagenomes</taxon>
    </lineage>
</organism>
<reference evidence="2" key="1">
    <citation type="journal article" date="2015" name="Nature">
        <title>Complex archaea that bridge the gap between prokaryotes and eukaryotes.</title>
        <authorList>
            <person name="Spang A."/>
            <person name="Saw J.H."/>
            <person name="Jorgensen S.L."/>
            <person name="Zaremba-Niedzwiedzka K."/>
            <person name="Martijn J."/>
            <person name="Lind A.E."/>
            <person name="van Eijk R."/>
            <person name="Schleper C."/>
            <person name="Guy L."/>
            <person name="Ettema T.J."/>
        </authorList>
    </citation>
    <scope>NUCLEOTIDE SEQUENCE</scope>
</reference>
<keyword evidence="1" id="KW-1133">Transmembrane helix</keyword>
<comment type="caution">
    <text evidence="2">The sequence shown here is derived from an EMBL/GenBank/DDBJ whole genome shotgun (WGS) entry which is preliminary data.</text>
</comment>
<proteinExistence type="predicted"/>
<sequence length="49" mass="5600">MIEFLSMFQAHGIEGLVIASQFGLIFWMVRAQRNGFIKLLTKNIEVLTS</sequence>
<feature type="non-terminal residue" evidence="2">
    <location>
        <position position="49"/>
    </location>
</feature>
<keyword evidence="1" id="KW-0472">Membrane</keyword>
<evidence type="ECO:0000313" key="2">
    <source>
        <dbReference type="EMBL" id="KKM77986.1"/>
    </source>
</evidence>
<protein>
    <submittedName>
        <fullName evidence="2">Uncharacterized protein</fullName>
    </submittedName>
</protein>
<dbReference type="AlphaFoldDB" id="A0A0F9KT90"/>
<keyword evidence="1" id="KW-0812">Transmembrane</keyword>